<dbReference type="HOGENOM" id="CLU_038423_1_1_5"/>
<keyword evidence="4 15" id="KW-0479">Metal-binding</keyword>
<accession>G2KR65</accession>
<dbReference type="InterPro" id="IPR010979">
    <property type="entry name" value="Ribosomal_uS13-like_H2TH"/>
</dbReference>
<dbReference type="STRING" id="856793.MICA_372"/>
<evidence type="ECO:0000256" key="11">
    <source>
        <dbReference type="ARBA" id="ARBA00023239"/>
    </source>
</evidence>
<dbReference type="GO" id="GO:0006284">
    <property type="term" value="P:base-excision repair"/>
    <property type="evidence" value="ECO:0007669"/>
    <property type="project" value="InterPro"/>
</dbReference>
<evidence type="ECO:0000313" key="18">
    <source>
        <dbReference type="EMBL" id="AEP08717.1"/>
    </source>
</evidence>
<keyword evidence="10 15" id="KW-0234">DNA repair</keyword>
<comment type="function">
    <text evidence="15">Involved in base excision repair of DNA damaged by oxidation or by mutagenic agents. Acts as DNA glycosylase that recognizes and removes damaged bases. Has a preference for oxidized purines, such as 7,8-dihydro-8-oxoguanine (8-oxoG). Has AP (apurinic/apyrimidinic) lyase activity and introduces nicks in the DNA strand. Cleaves the DNA backbone by beta-delta elimination to generate a single-strand break at the site of the removed base with both 3'- and 5'-phosphates.</text>
</comment>
<dbReference type="InterPro" id="IPR035937">
    <property type="entry name" value="FPG_N"/>
</dbReference>
<protein>
    <recommendedName>
        <fullName evidence="15">Formamidopyrimidine-DNA glycosylase</fullName>
        <shortName evidence="15">Fapy-DNA glycosylase</shortName>
        <ecNumber evidence="15">3.2.2.23</ecNumber>
    </recommendedName>
    <alternativeName>
        <fullName evidence="15">DNA-(apurinic or apyrimidinic site) lyase MutM</fullName>
        <shortName evidence="15">AP lyase MutM</shortName>
        <ecNumber evidence="15">4.2.99.18</ecNumber>
    </alternativeName>
</protein>
<dbReference type="Gene3D" id="1.10.8.50">
    <property type="match status" value="1"/>
</dbReference>
<dbReference type="InterPro" id="IPR000214">
    <property type="entry name" value="Znf_DNA_glyclase/AP_lyase"/>
</dbReference>
<dbReference type="KEGG" id="mai:MICA_372"/>
<keyword evidence="9 15" id="KW-0238">DNA-binding</keyword>
<feature type="active site" description="Schiff-base intermediate with DNA" evidence="15">
    <location>
        <position position="2"/>
    </location>
</feature>
<dbReference type="InterPro" id="IPR015887">
    <property type="entry name" value="DNA_glyclase_Znf_dom_DNA_BS"/>
</dbReference>
<dbReference type="Proteomes" id="UP000009286">
    <property type="component" value="Chromosome"/>
</dbReference>
<dbReference type="NCBIfam" id="NF002211">
    <property type="entry name" value="PRK01103.1"/>
    <property type="match status" value="1"/>
</dbReference>
<evidence type="ECO:0000259" key="17">
    <source>
        <dbReference type="PROSITE" id="PS51068"/>
    </source>
</evidence>
<dbReference type="InterPro" id="IPR010663">
    <property type="entry name" value="Znf_FPG/IleRS"/>
</dbReference>
<feature type="domain" description="Formamidopyrimidine-DNA glycosylase catalytic" evidence="17">
    <location>
        <begin position="2"/>
        <end position="118"/>
    </location>
</feature>
<dbReference type="PROSITE" id="PS51066">
    <property type="entry name" value="ZF_FPG_2"/>
    <property type="match status" value="1"/>
</dbReference>
<comment type="catalytic activity">
    <reaction evidence="1 15">
        <text>Hydrolysis of DNA containing ring-opened 7-methylguanine residues, releasing 2,6-diamino-4-hydroxy-5-(N-methyl)formamidopyrimidine.</text>
        <dbReference type="EC" id="3.2.2.23"/>
    </reaction>
</comment>
<feature type="domain" description="FPG-type" evidence="16">
    <location>
        <begin position="244"/>
        <end position="278"/>
    </location>
</feature>
<evidence type="ECO:0000313" key="19">
    <source>
        <dbReference type="Proteomes" id="UP000009286"/>
    </source>
</evidence>
<dbReference type="GO" id="GO:0003684">
    <property type="term" value="F:damaged DNA binding"/>
    <property type="evidence" value="ECO:0007669"/>
    <property type="project" value="InterPro"/>
</dbReference>
<keyword evidence="13 15" id="KW-0326">Glycosidase</keyword>
<dbReference type="GO" id="GO:0140078">
    <property type="term" value="F:class I DNA-(apurinic or apyrimidinic site) endonuclease activity"/>
    <property type="evidence" value="ECO:0007669"/>
    <property type="project" value="UniProtKB-EC"/>
</dbReference>
<evidence type="ECO:0000256" key="5">
    <source>
        <dbReference type="ARBA" id="ARBA00022763"/>
    </source>
</evidence>
<evidence type="ECO:0000256" key="2">
    <source>
        <dbReference type="ARBA" id="ARBA00009409"/>
    </source>
</evidence>
<evidence type="ECO:0000256" key="15">
    <source>
        <dbReference type="HAMAP-Rule" id="MF_00103"/>
    </source>
</evidence>
<dbReference type="EC" id="4.2.99.18" evidence="15"/>
<dbReference type="OrthoDB" id="9800855at2"/>
<dbReference type="SMART" id="SM01232">
    <property type="entry name" value="H2TH"/>
    <property type="match status" value="1"/>
</dbReference>
<dbReference type="RefSeq" id="WP_014101940.1">
    <property type="nucleotide sequence ID" value="NC_016026.1"/>
</dbReference>
<organism evidence="18 19">
    <name type="scientific">Micavibrio aeruginosavorus (strain ARL-13)</name>
    <dbReference type="NCBI Taxonomy" id="856793"/>
    <lineage>
        <taxon>Bacteria</taxon>
        <taxon>Pseudomonadati</taxon>
        <taxon>Bdellovibrionota</taxon>
        <taxon>Bdellovibrionia</taxon>
        <taxon>Bdellovibrionales</taxon>
        <taxon>Pseudobdellovibrionaceae</taxon>
        <taxon>Micavibrio</taxon>
    </lineage>
</organism>
<dbReference type="AlphaFoldDB" id="G2KR65"/>
<feature type="active site" description="Proton donor" evidence="15">
    <location>
        <position position="3"/>
    </location>
</feature>
<feature type="binding site" evidence="15">
    <location>
        <position position="96"/>
    </location>
    <ligand>
        <name>DNA</name>
        <dbReference type="ChEBI" id="CHEBI:16991"/>
    </ligand>
</feature>
<feature type="active site" description="Proton donor; for beta-elimination activity" evidence="15">
    <location>
        <position position="58"/>
    </location>
</feature>
<dbReference type="SUPFAM" id="SSF46946">
    <property type="entry name" value="S13-like H2TH domain"/>
    <property type="match status" value="1"/>
</dbReference>
<dbReference type="EMBL" id="CP002382">
    <property type="protein sequence ID" value="AEP08717.1"/>
    <property type="molecule type" value="Genomic_DNA"/>
</dbReference>
<evidence type="ECO:0000256" key="4">
    <source>
        <dbReference type="ARBA" id="ARBA00022723"/>
    </source>
</evidence>
<dbReference type="InterPro" id="IPR015886">
    <property type="entry name" value="H2TH_FPG"/>
</dbReference>
<comment type="cofactor">
    <cofactor evidence="15">
        <name>Zn(2+)</name>
        <dbReference type="ChEBI" id="CHEBI:29105"/>
    </cofactor>
    <text evidence="15">Binds 1 zinc ion per subunit.</text>
</comment>
<dbReference type="InterPro" id="IPR020629">
    <property type="entry name" value="FPG_Glyclase"/>
</dbReference>
<dbReference type="SUPFAM" id="SSF81624">
    <property type="entry name" value="N-terminal domain of MutM-like DNA repair proteins"/>
    <property type="match status" value="1"/>
</dbReference>
<feature type="binding site" evidence="15">
    <location>
        <position position="159"/>
    </location>
    <ligand>
        <name>DNA</name>
        <dbReference type="ChEBI" id="CHEBI:16991"/>
    </ligand>
</feature>
<dbReference type="PROSITE" id="PS01242">
    <property type="entry name" value="ZF_FPG_1"/>
    <property type="match status" value="1"/>
</dbReference>
<keyword evidence="8 15" id="KW-0862">Zinc</keyword>
<evidence type="ECO:0000256" key="6">
    <source>
        <dbReference type="ARBA" id="ARBA00022771"/>
    </source>
</evidence>
<dbReference type="Pfam" id="PF06827">
    <property type="entry name" value="zf-FPG_IleRS"/>
    <property type="match status" value="1"/>
</dbReference>
<keyword evidence="7 15" id="KW-0378">Hydrolase</keyword>
<evidence type="ECO:0000256" key="14">
    <source>
        <dbReference type="ARBA" id="ARBA00044632"/>
    </source>
</evidence>
<dbReference type="EC" id="3.2.2.23" evidence="15"/>
<comment type="similarity">
    <text evidence="2 15">Belongs to the FPG family.</text>
</comment>
<reference evidence="18 19" key="1">
    <citation type="journal article" date="2011" name="BMC Genomics">
        <title>Genomic insights into an obligate epibiotic bacterial predator: Micavibrio aeruginosavorus ARL-13.</title>
        <authorList>
            <person name="Wang Z."/>
            <person name="Kadouri D."/>
            <person name="Wu M."/>
        </authorList>
    </citation>
    <scope>NUCLEOTIDE SEQUENCE [LARGE SCALE GENOMIC DNA]</scope>
    <source>
        <strain evidence="18 19">ARL-13</strain>
    </source>
</reference>
<evidence type="ECO:0000256" key="8">
    <source>
        <dbReference type="ARBA" id="ARBA00022833"/>
    </source>
</evidence>
<dbReference type="GO" id="GO:0034039">
    <property type="term" value="F:8-oxo-7,8-dihydroguanine DNA N-glycosylase activity"/>
    <property type="evidence" value="ECO:0007669"/>
    <property type="project" value="TreeGrafter"/>
</dbReference>
<proteinExistence type="inferred from homology"/>
<gene>
    <name evidence="15 18" type="primary">mutM</name>
    <name evidence="15" type="synonym">fpg</name>
    <name evidence="18" type="ordered locus">MICA_372</name>
</gene>
<dbReference type="HAMAP" id="MF_00103">
    <property type="entry name" value="Fapy_DNA_glycosyl"/>
    <property type="match status" value="1"/>
</dbReference>
<dbReference type="InterPro" id="IPR012319">
    <property type="entry name" value="FPG_cat"/>
</dbReference>
<evidence type="ECO:0000256" key="7">
    <source>
        <dbReference type="ARBA" id="ARBA00022801"/>
    </source>
</evidence>
<keyword evidence="12 15" id="KW-0511">Multifunctional enzyme</keyword>
<keyword evidence="19" id="KW-1185">Reference proteome</keyword>
<dbReference type="PANTHER" id="PTHR22993:SF9">
    <property type="entry name" value="FORMAMIDOPYRIMIDINE-DNA GLYCOSYLASE"/>
    <property type="match status" value="1"/>
</dbReference>
<dbReference type="Pfam" id="PF06831">
    <property type="entry name" value="H2TH"/>
    <property type="match status" value="1"/>
</dbReference>
<evidence type="ECO:0000256" key="10">
    <source>
        <dbReference type="ARBA" id="ARBA00023204"/>
    </source>
</evidence>
<keyword evidence="5 15" id="KW-0227">DNA damage</keyword>
<name>G2KR65_MICAA</name>
<keyword evidence="11 15" id="KW-0456">Lyase</keyword>
<sequence length="278" mass="30369">MPELPEVETVCRGLAKPFTGQIIASAHVRRPDLRRPFPRGLVKNITGRKIASVTRRAKYALLNMDDGSVLVLHLGMSGRVKILPPAQARVYKPETHDHFLFTSARGHMMVLNDARRFGQVMWFKSEDVMAKDPSFATLGPEPLSNEFSGPALLAALAGKKTAIKVALLDQRVVAGIGNIYASEALYIAGIKPTRAAGSIRADEAEALVAAIRQILTKAIESGGSSLRDHRQTNGEMGYFQFEFAVYDREGDGCARCGKPIQRLVQGGRSTFYCPACQK</sequence>
<dbReference type="PROSITE" id="PS51068">
    <property type="entry name" value="FPG_CAT"/>
    <property type="match status" value="1"/>
</dbReference>
<evidence type="ECO:0000256" key="3">
    <source>
        <dbReference type="ARBA" id="ARBA00011245"/>
    </source>
</evidence>
<dbReference type="SUPFAM" id="SSF57716">
    <property type="entry name" value="Glucocorticoid receptor-like (DNA-binding domain)"/>
    <property type="match status" value="1"/>
</dbReference>
<dbReference type="SMART" id="SM00898">
    <property type="entry name" value="Fapy_DNA_glyco"/>
    <property type="match status" value="1"/>
</dbReference>
<comment type="subunit">
    <text evidence="3 15">Monomer.</text>
</comment>
<dbReference type="CDD" id="cd08966">
    <property type="entry name" value="EcFpg-like_N"/>
    <property type="match status" value="1"/>
</dbReference>
<comment type="catalytic activity">
    <reaction evidence="14 15">
        <text>2'-deoxyribonucleotide-(2'-deoxyribose 5'-phosphate)-2'-deoxyribonucleotide-DNA = a 3'-end 2'-deoxyribonucleotide-(2,3-dehydro-2,3-deoxyribose 5'-phosphate)-DNA + a 5'-end 5'-phospho-2'-deoxyribonucleoside-DNA + H(+)</text>
        <dbReference type="Rhea" id="RHEA:66592"/>
        <dbReference type="Rhea" id="RHEA-COMP:13180"/>
        <dbReference type="Rhea" id="RHEA-COMP:16897"/>
        <dbReference type="Rhea" id="RHEA-COMP:17067"/>
        <dbReference type="ChEBI" id="CHEBI:15378"/>
        <dbReference type="ChEBI" id="CHEBI:136412"/>
        <dbReference type="ChEBI" id="CHEBI:157695"/>
        <dbReference type="ChEBI" id="CHEBI:167181"/>
        <dbReference type="EC" id="4.2.99.18"/>
    </reaction>
</comment>
<evidence type="ECO:0000259" key="16">
    <source>
        <dbReference type="PROSITE" id="PS51066"/>
    </source>
</evidence>
<dbReference type="Pfam" id="PF01149">
    <property type="entry name" value="Fapy_DNA_glyco"/>
    <property type="match status" value="1"/>
</dbReference>
<feature type="binding site" evidence="15">
    <location>
        <position position="115"/>
    </location>
    <ligand>
        <name>DNA</name>
        <dbReference type="ChEBI" id="CHEBI:16991"/>
    </ligand>
</feature>
<dbReference type="eggNOG" id="COG0266">
    <property type="taxonomic scope" value="Bacteria"/>
</dbReference>
<evidence type="ECO:0000256" key="13">
    <source>
        <dbReference type="ARBA" id="ARBA00023295"/>
    </source>
</evidence>
<dbReference type="GO" id="GO:0008270">
    <property type="term" value="F:zinc ion binding"/>
    <property type="evidence" value="ECO:0007669"/>
    <property type="project" value="UniProtKB-UniRule"/>
</dbReference>
<evidence type="ECO:0000256" key="9">
    <source>
        <dbReference type="ARBA" id="ARBA00023125"/>
    </source>
</evidence>
<dbReference type="FunFam" id="1.10.8.50:FF:000003">
    <property type="entry name" value="Formamidopyrimidine-DNA glycosylase"/>
    <property type="match status" value="1"/>
</dbReference>
<feature type="active site" description="Proton donor; for delta-elimination activity" evidence="15">
    <location>
        <position position="268"/>
    </location>
</feature>
<evidence type="ECO:0000256" key="12">
    <source>
        <dbReference type="ARBA" id="ARBA00023268"/>
    </source>
</evidence>
<evidence type="ECO:0000256" key="1">
    <source>
        <dbReference type="ARBA" id="ARBA00001668"/>
    </source>
</evidence>
<dbReference type="NCBIfam" id="TIGR00577">
    <property type="entry name" value="fpg"/>
    <property type="match status" value="1"/>
</dbReference>
<dbReference type="Gene3D" id="3.20.190.10">
    <property type="entry name" value="MutM-like, N-terminal"/>
    <property type="match status" value="1"/>
</dbReference>
<dbReference type="PANTHER" id="PTHR22993">
    <property type="entry name" value="FORMAMIDOPYRIMIDINE-DNA GLYCOSYLASE"/>
    <property type="match status" value="1"/>
</dbReference>
<keyword evidence="6 15" id="KW-0863">Zinc-finger</keyword>